<dbReference type="Proteomes" id="UP000199152">
    <property type="component" value="Unassembled WGS sequence"/>
</dbReference>
<dbReference type="Gene3D" id="3.30.70.2390">
    <property type="match status" value="1"/>
</dbReference>
<dbReference type="PANTHER" id="PTHR33392">
    <property type="entry name" value="POLYISOPRENYL-TEICHOIC ACID--PEPTIDOGLYCAN TEICHOIC ACID TRANSFERASE TAGU"/>
    <property type="match status" value="1"/>
</dbReference>
<evidence type="ECO:0000256" key="3">
    <source>
        <dbReference type="SAM" id="Phobius"/>
    </source>
</evidence>
<organism evidence="6 7">
    <name type="scientific">Geodermatophilus ruber</name>
    <dbReference type="NCBI Taxonomy" id="504800"/>
    <lineage>
        <taxon>Bacteria</taxon>
        <taxon>Bacillati</taxon>
        <taxon>Actinomycetota</taxon>
        <taxon>Actinomycetes</taxon>
        <taxon>Geodermatophilales</taxon>
        <taxon>Geodermatophilaceae</taxon>
        <taxon>Geodermatophilus</taxon>
    </lineage>
</organism>
<evidence type="ECO:0000256" key="2">
    <source>
        <dbReference type="SAM" id="MobiDB-lite"/>
    </source>
</evidence>
<sequence length="519" mass="53668">MSSERNENGAPGGRRPLPARLDPGAGRTPRRRSATPSPDPADRAPRSGDTGRRRGHGAAVAVRAVAALLALVVLGASGWGWYLGQVADASVNRTDAIPTDGNEGTGNGGAAMNLLLVGNDSRAALSPEQLGQLSAGEESGVNTDTMILVHVPADGSKASFVSFPRDSYVEIPGHGWDKLNAAYAAGYFGTPDGATDTQRQAAGAQLLIRTISGLTGLQIDHYAEVDLLGFFNLSNVVGGVEVNLCAPARDRYSGVDLPAGPQTVSGEQALAFVRQRHGLPRGDFDRIIRQQTFIAGMIRKMLSENVLLDLGKQRQLVEAAAGSLTVDQSLDLFGLASQMQSVTAGSIEFQTIPYVGDDEDEEGRYILRLQDEDTLHEFFAQLSAEPEEPDAPAAPATVAPSAVSVEVYNGSGIPGLAASAAAALETAGFAVSGTGNADSSDYTRTEIRYAAGDDALATTLAASIPGATAVESDDAASGTVQLVLGSDFNAVGQPTTPQAPAAPVEGEDARTAADTTCIN</sequence>
<feature type="compositionally biased region" description="Basic and acidic residues" evidence="2">
    <location>
        <begin position="40"/>
        <end position="52"/>
    </location>
</feature>
<feature type="compositionally biased region" description="Low complexity" evidence="2">
    <location>
        <begin position="494"/>
        <end position="503"/>
    </location>
</feature>
<keyword evidence="3" id="KW-1133">Transmembrane helix</keyword>
<feature type="domain" description="LytR/CpsA/Psr regulator C-terminal" evidence="5">
    <location>
        <begin position="403"/>
        <end position="488"/>
    </location>
</feature>
<dbReference type="InterPro" id="IPR027381">
    <property type="entry name" value="LytR/CpsA/Psr_C"/>
</dbReference>
<dbReference type="InterPro" id="IPR004474">
    <property type="entry name" value="LytR_CpsA_psr"/>
</dbReference>
<feature type="domain" description="Cell envelope-related transcriptional attenuator" evidence="4">
    <location>
        <begin position="142"/>
        <end position="302"/>
    </location>
</feature>
<gene>
    <name evidence="6" type="ORF">SAMN04488085_1233</name>
</gene>
<evidence type="ECO:0000256" key="1">
    <source>
        <dbReference type="ARBA" id="ARBA00006068"/>
    </source>
</evidence>
<evidence type="ECO:0000259" key="5">
    <source>
        <dbReference type="Pfam" id="PF13399"/>
    </source>
</evidence>
<feature type="region of interest" description="Disordered" evidence="2">
    <location>
        <begin position="1"/>
        <end position="55"/>
    </location>
</feature>
<keyword evidence="3" id="KW-0812">Transmembrane</keyword>
<dbReference type="PANTHER" id="PTHR33392:SF6">
    <property type="entry name" value="POLYISOPRENYL-TEICHOIC ACID--PEPTIDOGLYCAN TEICHOIC ACID TRANSFERASE TAGU"/>
    <property type="match status" value="1"/>
</dbReference>
<dbReference type="OrthoDB" id="3759589at2"/>
<dbReference type="Pfam" id="PF03816">
    <property type="entry name" value="LytR_cpsA_psr"/>
    <property type="match status" value="1"/>
</dbReference>
<accession>A0A1I4LN93</accession>
<dbReference type="AlphaFoldDB" id="A0A1I4LN93"/>
<proteinExistence type="inferred from homology"/>
<protein>
    <submittedName>
        <fullName evidence="6">Transcriptional attenuator, LytR family</fullName>
    </submittedName>
</protein>
<keyword evidence="3" id="KW-0472">Membrane</keyword>
<evidence type="ECO:0000313" key="7">
    <source>
        <dbReference type="Proteomes" id="UP000199152"/>
    </source>
</evidence>
<dbReference type="NCBIfam" id="TIGR00350">
    <property type="entry name" value="lytR_cpsA_psr"/>
    <property type="match status" value="1"/>
</dbReference>
<dbReference type="InterPro" id="IPR050922">
    <property type="entry name" value="LytR/CpsA/Psr_CW_biosynth"/>
</dbReference>
<dbReference type="RefSeq" id="WP_091329954.1">
    <property type="nucleotide sequence ID" value="NZ_FOSW01000023.1"/>
</dbReference>
<dbReference type="FunCoup" id="A0A1I4LN93">
    <property type="interactions" value="1"/>
</dbReference>
<dbReference type="Pfam" id="PF13399">
    <property type="entry name" value="LytR_C"/>
    <property type="match status" value="1"/>
</dbReference>
<dbReference type="EMBL" id="FOSW01000023">
    <property type="protein sequence ID" value="SFL92435.1"/>
    <property type="molecule type" value="Genomic_DNA"/>
</dbReference>
<dbReference type="Gene3D" id="3.40.630.190">
    <property type="entry name" value="LCP protein"/>
    <property type="match status" value="1"/>
</dbReference>
<feature type="transmembrane region" description="Helical" evidence="3">
    <location>
        <begin position="60"/>
        <end position="82"/>
    </location>
</feature>
<name>A0A1I4LN93_9ACTN</name>
<reference evidence="6 7" key="1">
    <citation type="submission" date="2016-10" db="EMBL/GenBank/DDBJ databases">
        <authorList>
            <person name="de Groot N.N."/>
        </authorList>
    </citation>
    <scope>NUCLEOTIDE SEQUENCE [LARGE SCALE GENOMIC DNA]</scope>
    <source>
        <strain evidence="6 7">DSM 45317</strain>
    </source>
</reference>
<dbReference type="InParanoid" id="A0A1I4LN93"/>
<evidence type="ECO:0000259" key="4">
    <source>
        <dbReference type="Pfam" id="PF03816"/>
    </source>
</evidence>
<feature type="region of interest" description="Disordered" evidence="2">
    <location>
        <begin position="494"/>
        <end position="519"/>
    </location>
</feature>
<comment type="similarity">
    <text evidence="1">Belongs to the LytR/CpsA/Psr (LCP) family.</text>
</comment>
<evidence type="ECO:0000313" key="6">
    <source>
        <dbReference type="EMBL" id="SFL92435.1"/>
    </source>
</evidence>
<keyword evidence="7" id="KW-1185">Reference proteome</keyword>
<dbReference type="STRING" id="504800.SAMN04488085_1233"/>